<comment type="caution">
    <text evidence="1">The sequence shown here is derived from an EMBL/GenBank/DDBJ whole genome shotgun (WGS) entry which is preliminary data.</text>
</comment>
<name>A0ABQ4Z0T2_9ASTR</name>
<keyword evidence="2" id="KW-1185">Reference proteome</keyword>
<gene>
    <name evidence="1" type="ORF">Tco_0749988</name>
</gene>
<reference evidence="1" key="1">
    <citation type="journal article" date="2022" name="Int. J. Mol. Sci.">
        <title>Draft Genome of Tanacetum Coccineum: Genomic Comparison of Closely Related Tanacetum-Family Plants.</title>
        <authorList>
            <person name="Yamashiro T."/>
            <person name="Shiraishi A."/>
            <person name="Nakayama K."/>
            <person name="Satake H."/>
        </authorList>
    </citation>
    <scope>NUCLEOTIDE SEQUENCE</scope>
</reference>
<reference evidence="1" key="2">
    <citation type="submission" date="2022-01" db="EMBL/GenBank/DDBJ databases">
        <authorList>
            <person name="Yamashiro T."/>
            <person name="Shiraishi A."/>
            <person name="Satake H."/>
            <person name="Nakayama K."/>
        </authorList>
    </citation>
    <scope>NUCLEOTIDE SEQUENCE</scope>
</reference>
<proteinExistence type="predicted"/>
<dbReference type="Proteomes" id="UP001151760">
    <property type="component" value="Unassembled WGS sequence"/>
</dbReference>
<accession>A0ABQ4Z0T2</accession>
<organism evidence="1 2">
    <name type="scientific">Tanacetum coccineum</name>
    <dbReference type="NCBI Taxonomy" id="301880"/>
    <lineage>
        <taxon>Eukaryota</taxon>
        <taxon>Viridiplantae</taxon>
        <taxon>Streptophyta</taxon>
        <taxon>Embryophyta</taxon>
        <taxon>Tracheophyta</taxon>
        <taxon>Spermatophyta</taxon>
        <taxon>Magnoliopsida</taxon>
        <taxon>eudicotyledons</taxon>
        <taxon>Gunneridae</taxon>
        <taxon>Pentapetalae</taxon>
        <taxon>asterids</taxon>
        <taxon>campanulids</taxon>
        <taxon>Asterales</taxon>
        <taxon>Asteraceae</taxon>
        <taxon>Asteroideae</taxon>
        <taxon>Anthemideae</taxon>
        <taxon>Anthemidinae</taxon>
        <taxon>Tanacetum</taxon>
    </lineage>
</organism>
<sequence>MFTLTTVSASGVEIILEMDFVRFVLQKLEIHSSMIQIRTLSMILQTFSTTLHSPRYETYSLSIIEKIDIHFRRECESKIDELKSKFNGMSIEINKKKELQHLEQAAKVSSQYWKPPIFYDNDDDDDEEQVSIRFERILFLNCPLSFAISTPTTRLRTLSSWGMRN</sequence>
<evidence type="ECO:0000313" key="1">
    <source>
        <dbReference type="EMBL" id="GJS83447.1"/>
    </source>
</evidence>
<protein>
    <submittedName>
        <fullName evidence="1">Uncharacterized protein</fullName>
    </submittedName>
</protein>
<evidence type="ECO:0000313" key="2">
    <source>
        <dbReference type="Proteomes" id="UP001151760"/>
    </source>
</evidence>
<dbReference type="EMBL" id="BQNB010010900">
    <property type="protein sequence ID" value="GJS83447.1"/>
    <property type="molecule type" value="Genomic_DNA"/>
</dbReference>